<feature type="compositionally biased region" description="Low complexity" evidence="1">
    <location>
        <begin position="114"/>
        <end position="127"/>
    </location>
</feature>
<feature type="region of interest" description="Disordered" evidence="1">
    <location>
        <begin position="15"/>
        <end position="50"/>
    </location>
</feature>
<sequence>MISAISSILGSVSVQRAQGVNTSVGQQRDQEDKQKKVVTPSVEVSAAQSQGFSARVGDFLVNKASQSTDSGSSVSGPTGADGMPPAGMPVGGPPPSPPAGSMQGEGQNGGGASGSAASILSLLSGEDSSSEAENDGDEDDAGFTTSSRQSQGANTQYAQQQSGDGVFGVQFDEIGAYQFAASSY</sequence>
<gene>
    <name evidence="2" type="ORF">ABID16_000386</name>
</gene>
<feature type="region of interest" description="Disordered" evidence="1">
    <location>
        <begin position="63"/>
        <end position="161"/>
    </location>
</feature>
<dbReference type="EMBL" id="JBEPMB010000001">
    <property type="protein sequence ID" value="MET3612081.1"/>
    <property type="molecule type" value="Genomic_DNA"/>
</dbReference>
<evidence type="ECO:0000313" key="2">
    <source>
        <dbReference type="EMBL" id="MET3612081.1"/>
    </source>
</evidence>
<evidence type="ECO:0000256" key="1">
    <source>
        <dbReference type="SAM" id="MobiDB-lite"/>
    </source>
</evidence>
<feature type="compositionally biased region" description="Low complexity" evidence="1">
    <location>
        <begin position="65"/>
        <end position="85"/>
    </location>
</feature>
<proteinExistence type="predicted"/>
<protein>
    <submittedName>
        <fullName evidence="2">Uncharacterized protein</fullName>
    </submittedName>
</protein>
<feature type="compositionally biased region" description="Acidic residues" evidence="1">
    <location>
        <begin position="128"/>
        <end position="141"/>
    </location>
</feature>
<name>A0ABV2IUC3_9HYPH</name>
<accession>A0ABV2IUC3</accession>
<evidence type="ECO:0000313" key="3">
    <source>
        <dbReference type="Proteomes" id="UP001549047"/>
    </source>
</evidence>
<keyword evidence="3" id="KW-1185">Reference proteome</keyword>
<dbReference type="RefSeq" id="WP_354554668.1">
    <property type="nucleotide sequence ID" value="NZ_JBEPMB010000001.1"/>
</dbReference>
<reference evidence="2 3" key="1">
    <citation type="submission" date="2024-06" db="EMBL/GenBank/DDBJ databases">
        <title>Genomic Encyclopedia of Type Strains, Phase IV (KMG-IV): sequencing the most valuable type-strain genomes for metagenomic binning, comparative biology and taxonomic classification.</title>
        <authorList>
            <person name="Goeker M."/>
        </authorList>
    </citation>
    <scope>NUCLEOTIDE SEQUENCE [LARGE SCALE GENOMIC DNA]</scope>
    <source>
        <strain evidence="2 3">DSM 29780</strain>
    </source>
</reference>
<feature type="compositionally biased region" description="Polar residues" evidence="1">
    <location>
        <begin position="143"/>
        <end position="161"/>
    </location>
</feature>
<organism evidence="2 3">
    <name type="scientific">Rhizobium aquaticum</name>
    <dbReference type="NCBI Taxonomy" id="1549636"/>
    <lineage>
        <taxon>Bacteria</taxon>
        <taxon>Pseudomonadati</taxon>
        <taxon>Pseudomonadota</taxon>
        <taxon>Alphaproteobacteria</taxon>
        <taxon>Hyphomicrobiales</taxon>
        <taxon>Rhizobiaceae</taxon>
        <taxon>Rhizobium/Agrobacterium group</taxon>
        <taxon>Rhizobium</taxon>
    </lineage>
</organism>
<feature type="compositionally biased region" description="Polar residues" evidence="1">
    <location>
        <begin position="15"/>
        <end position="27"/>
    </location>
</feature>
<comment type="caution">
    <text evidence="2">The sequence shown here is derived from an EMBL/GenBank/DDBJ whole genome shotgun (WGS) entry which is preliminary data.</text>
</comment>
<dbReference type="Proteomes" id="UP001549047">
    <property type="component" value="Unassembled WGS sequence"/>
</dbReference>